<dbReference type="Pfam" id="PF07679">
    <property type="entry name" value="I-set"/>
    <property type="match status" value="1"/>
</dbReference>
<dbReference type="GO" id="GO:0005886">
    <property type="term" value="C:plasma membrane"/>
    <property type="evidence" value="ECO:0007669"/>
    <property type="project" value="TreeGrafter"/>
</dbReference>
<evidence type="ECO:0000256" key="4">
    <source>
        <dbReference type="ARBA" id="ARBA00022729"/>
    </source>
</evidence>
<evidence type="ECO:0000313" key="13">
    <source>
        <dbReference type="RefSeq" id="XP_019635591.1"/>
    </source>
</evidence>
<feature type="signal peptide" evidence="10">
    <location>
        <begin position="1"/>
        <end position="34"/>
    </location>
</feature>
<dbReference type="InterPro" id="IPR001611">
    <property type="entry name" value="Leu-rich_rpt"/>
</dbReference>
<feature type="compositionally biased region" description="Gly residues" evidence="8">
    <location>
        <begin position="503"/>
        <end position="512"/>
    </location>
</feature>
<feature type="chain" id="PRO_5028470278" evidence="10">
    <location>
        <begin position="35"/>
        <end position="579"/>
    </location>
</feature>
<proteinExistence type="predicted"/>
<evidence type="ECO:0000256" key="5">
    <source>
        <dbReference type="ARBA" id="ARBA00022737"/>
    </source>
</evidence>
<dbReference type="InterPro" id="IPR050541">
    <property type="entry name" value="LRR_TM_domain-containing"/>
</dbReference>
<dbReference type="InterPro" id="IPR000483">
    <property type="entry name" value="Cys-rich_flank_reg_C"/>
</dbReference>
<feature type="transmembrane region" description="Helical" evidence="9">
    <location>
        <begin position="545"/>
        <end position="566"/>
    </location>
</feature>
<reference evidence="13" key="1">
    <citation type="submission" date="2025-08" db="UniProtKB">
        <authorList>
            <consortium name="RefSeq"/>
        </authorList>
    </citation>
    <scope>IDENTIFICATION</scope>
    <source>
        <tissue evidence="13">Gonad</tissue>
    </source>
</reference>
<dbReference type="InterPro" id="IPR036179">
    <property type="entry name" value="Ig-like_dom_sf"/>
</dbReference>
<keyword evidence="2" id="KW-0433">Leucine-rich repeat</keyword>
<dbReference type="SMART" id="SM00082">
    <property type="entry name" value="LRRCT"/>
    <property type="match status" value="1"/>
</dbReference>
<dbReference type="InterPro" id="IPR003591">
    <property type="entry name" value="Leu-rich_rpt_typical-subtyp"/>
</dbReference>
<keyword evidence="4 10" id="KW-0732">Signal</keyword>
<evidence type="ECO:0000259" key="11">
    <source>
        <dbReference type="SMART" id="SM00082"/>
    </source>
</evidence>
<evidence type="ECO:0000256" key="8">
    <source>
        <dbReference type="SAM" id="MobiDB-lite"/>
    </source>
</evidence>
<dbReference type="AlphaFoldDB" id="A0A6P5A1C4"/>
<dbReference type="PANTHER" id="PTHR24369">
    <property type="entry name" value="ANTIGEN BSP, PUTATIVE-RELATED"/>
    <property type="match status" value="1"/>
</dbReference>
<keyword evidence="7 9" id="KW-0472">Membrane</keyword>
<accession>A0A6P5A1C4</accession>
<dbReference type="Proteomes" id="UP000515135">
    <property type="component" value="Unplaced"/>
</dbReference>
<feature type="domain" description="LRRCT" evidence="11">
    <location>
        <begin position="299"/>
        <end position="352"/>
    </location>
</feature>
<dbReference type="PANTHER" id="PTHR24369:SF210">
    <property type="entry name" value="CHAOPTIN-RELATED"/>
    <property type="match status" value="1"/>
</dbReference>
<feature type="compositionally biased region" description="Low complexity" evidence="8">
    <location>
        <begin position="490"/>
        <end position="502"/>
    </location>
</feature>
<sequence>MSSLTAGCHEQSRMGRLVLCLSVVVLAWVTVVSGQARSPCPAGCRCNVPNQIVDCSGDQQMALVPSAQIPIGTRELYLNRTKITNLIRNQFANLVAMSVLDLSYNQLYFIDAGAFFGLGNLQELSLQFNNLTAIPPMFLPRLAKLKLYNNHLVNITAGAFRDLSGLTHLYLSSIPTLQMLHDNAFQGLNNLVLLSIRKNNLKKIPTLQDIPNIVTLDLSVNNFTTIKNTTFRTLNKLKELKLGSCNIQSIEAGTFADNYALEKLDLTNNKLETLPENLFFPFEPSHALDEGLNIALWENPWLCDCNLQWLTDSIERIGAFDPVTYIPLVCDAPRHFKGKFLEEIPKNQLECGVFITSAVDQSQVVQFGGSLVIDINAEGKPQPIVRWATPTGIIITAGQTIKGVSVSRTGKLTVAKIDASHHGTWQCRADNVKGQYDIVPFKIVVTDIPKPTTRPPPVVVVPPKKPAAKPATKAPPPKRPAPTKRPAAKPKPATTPPKTATGGKTGAKGEGTGGIVIDPGSINIKWHDEYDYDDYYNHEYNLEELLGGIFGMFIFMLVILFIIICLMRISFRASASVAV</sequence>
<feature type="region of interest" description="Disordered" evidence="8">
    <location>
        <begin position="452"/>
        <end position="512"/>
    </location>
</feature>
<dbReference type="InterPro" id="IPR013783">
    <property type="entry name" value="Ig-like_fold"/>
</dbReference>
<keyword evidence="3 9" id="KW-0812">Transmembrane</keyword>
<evidence type="ECO:0000256" key="7">
    <source>
        <dbReference type="ARBA" id="ARBA00023136"/>
    </source>
</evidence>
<dbReference type="GeneID" id="109478480"/>
<dbReference type="Pfam" id="PF13855">
    <property type="entry name" value="LRR_8"/>
    <property type="match status" value="3"/>
</dbReference>
<keyword evidence="6 9" id="KW-1133">Transmembrane helix</keyword>
<dbReference type="SMART" id="SM00369">
    <property type="entry name" value="LRR_TYP"/>
    <property type="match status" value="8"/>
</dbReference>
<dbReference type="RefSeq" id="XP_019635591.1">
    <property type="nucleotide sequence ID" value="XM_019780032.1"/>
</dbReference>
<comment type="subcellular location">
    <subcellularLocation>
        <location evidence="1">Membrane</location>
        <topology evidence="1">Single-pass membrane protein</topology>
    </subcellularLocation>
</comment>
<keyword evidence="12" id="KW-1185">Reference proteome</keyword>
<evidence type="ECO:0000256" key="6">
    <source>
        <dbReference type="ARBA" id="ARBA00022989"/>
    </source>
</evidence>
<evidence type="ECO:0000256" key="9">
    <source>
        <dbReference type="SAM" id="Phobius"/>
    </source>
</evidence>
<evidence type="ECO:0000256" key="10">
    <source>
        <dbReference type="SAM" id="SignalP"/>
    </source>
</evidence>
<evidence type="ECO:0000256" key="2">
    <source>
        <dbReference type="ARBA" id="ARBA00022614"/>
    </source>
</evidence>
<name>A0A6P5A1C4_BRABE</name>
<dbReference type="KEGG" id="bbel:109478480"/>
<dbReference type="InterPro" id="IPR013098">
    <property type="entry name" value="Ig_I-set"/>
</dbReference>
<dbReference type="InterPro" id="IPR032675">
    <property type="entry name" value="LRR_dom_sf"/>
</dbReference>
<organism evidence="12 13">
    <name type="scientific">Branchiostoma belcheri</name>
    <name type="common">Amphioxus</name>
    <dbReference type="NCBI Taxonomy" id="7741"/>
    <lineage>
        <taxon>Eukaryota</taxon>
        <taxon>Metazoa</taxon>
        <taxon>Chordata</taxon>
        <taxon>Cephalochordata</taxon>
        <taxon>Leptocardii</taxon>
        <taxon>Amphioxiformes</taxon>
        <taxon>Branchiostomatidae</taxon>
        <taxon>Branchiostoma</taxon>
    </lineage>
</organism>
<protein>
    <submittedName>
        <fullName evidence="13">Leucine-rich repeat-containing protein 4B-like isoform X1</fullName>
    </submittedName>
</protein>
<dbReference type="SUPFAM" id="SSF48726">
    <property type="entry name" value="Immunoglobulin"/>
    <property type="match status" value="1"/>
</dbReference>
<dbReference type="OrthoDB" id="676979at2759"/>
<feature type="compositionally biased region" description="Pro residues" evidence="8">
    <location>
        <begin position="452"/>
        <end position="465"/>
    </location>
</feature>
<evidence type="ECO:0000313" key="12">
    <source>
        <dbReference type="Proteomes" id="UP000515135"/>
    </source>
</evidence>
<dbReference type="PROSITE" id="PS51450">
    <property type="entry name" value="LRR"/>
    <property type="match status" value="2"/>
</dbReference>
<dbReference type="Gene3D" id="3.80.10.10">
    <property type="entry name" value="Ribonuclease Inhibitor"/>
    <property type="match status" value="1"/>
</dbReference>
<evidence type="ECO:0000256" key="3">
    <source>
        <dbReference type="ARBA" id="ARBA00022692"/>
    </source>
</evidence>
<gene>
    <name evidence="13" type="primary">LOC109478480</name>
</gene>
<dbReference type="Gene3D" id="2.60.40.10">
    <property type="entry name" value="Immunoglobulins"/>
    <property type="match status" value="1"/>
</dbReference>
<evidence type="ECO:0000256" key="1">
    <source>
        <dbReference type="ARBA" id="ARBA00004167"/>
    </source>
</evidence>
<keyword evidence="5" id="KW-0677">Repeat</keyword>
<dbReference type="SUPFAM" id="SSF52058">
    <property type="entry name" value="L domain-like"/>
    <property type="match status" value="1"/>
</dbReference>